<comment type="caution">
    <text evidence="2">The sequence shown here is derived from an EMBL/GenBank/DDBJ whole genome shotgun (WGS) entry which is preliminary data.</text>
</comment>
<dbReference type="OrthoDB" id="9793039at2"/>
<sequence>MAAQGTGRRYREGLAQFYGALLGWQVDERGPGYALLRPAQGPGGAVVDAEEARVTIGVTVDDLAATVELVTALGGQVLLPPIDDGW</sequence>
<dbReference type="InterPro" id="IPR041581">
    <property type="entry name" value="Glyoxalase_6"/>
</dbReference>
<keyword evidence="3" id="KW-1185">Reference proteome</keyword>
<dbReference type="Pfam" id="PF18029">
    <property type="entry name" value="Glyoxalase_6"/>
    <property type="match status" value="1"/>
</dbReference>
<gene>
    <name evidence="2" type="ORF">CLV35_1653</name>
</gene>
<protein>
    <recommendedName>
        <fullName evidence="1">Glyoxalase-like domain-containing protein</fullName>
    </recommendedName>
</protein>
<dbReference type="InterPro" id="IPR029068">
    <property type="entry name" value="Glyas_Bleomycin-R_OHBP_Dase"/>
</dbReference>
<accession>A0A420XST8</accession>
<reference evidence="2 3" key="1">
    <citation type="submission" date="2018-10" db="EMBL/GenBank/DDBJ databases">
        <title>Genomic Encyclopedia of Archaeal and Bacterial Type Strains, Phase II (KMG-II): from individual species to whole genera.</title>
        <authorList>
            <person name="Goeker M."/>
        </authorList>
    </citation>
    <scope>NUCLEOTIDE SEQUENCE [LARGE SCALE GENOMIC DNA]</scope>
    <source>
        <strain evidence="2 3">RP-AC37</strain>
    </source>
</reference>
<evidence type="ECO:0000313" key="3">
    <source>
        <dbReference type="Proteomes" id="UP000281955"/>
    </source>
</evidence>
<evidence type="ECO:0000259" key="1">
    <source>
        <dbReference type="Pfam" id="PF18029"/>
    </source>
</evidence>
<organism evidence="2 3">
    <name type="scientific">Motilibacter peucedani</name>
    <dbReference type="NCBI Taxonomy" id="598650"/>
    <lineage>
        <taxon>Bacteria</taxon>
        <taxon>Bacillati</taxon>
        <taxon>Actinomycetota</taxon>
        <taxon>Actinomycetes</taxon>
        <taxon>Motilibacterales</taxon>
        <taxon>Motilibacteraceae</taxon>
        <taxon>Motilibacter</taxon>
    </lineage>
</organism>
<name>A0A420XST8_9ACTN</name>
<dbReference type="Proteomes" id="UP000281955">
    <property type="component" value="Unassembled WGS sequence"/>
</dbReference>
<feature type="domain" description="Glyoxalase-like" evidence="1">
    <location>
        <begin position="13"/>
        <end position="81"/>
    </location>
</feature>
<proteinExistence type="predicted"/>
<dbReference type="EMBL" id="RBWV01000010">
    <property type="protein sequence ID" value="RKS77948.1"/>
    <property type="molecule type" value="Genomic_DNA"/>
</dbReference>
<dbReference type="AlphaFoldDB" id="A0A420XST8"/>
<dbReference type="Gene3D" id="3.10.180.10">
    <property type="entry name" value="2,3-Dihydroxybiphenyl 1,2-Dioxygenase, domain 1"/>
    <property type="match status" value="1"/>
</dbReference>
<dbReference type="RefSeq" id="WP_121192925.1">
    <property type="nucleotide sequence ID" value="NZ_RBWV01000010.1"/>
</dbReference>
<dbReference type="SUPFAM" id="SSF54593">
    <property type="entry name" value="Glyoxalase/Bleomycin resistance protein/Dihydroxybiphenyl dioxygenase"/>
    <property type="match status" value="1"/>
</dbReference>
<evidence type="ECO:0000313" key="2">
    <source>
        <dbReference type="EMBL" id="RKS77948.1"/>
    </source>
</evidence>
<dbReference type="InParanoid" id="A0A420XST8"/>